<dbReference type="PIRSF" id="PIRSF006707">
    <property type="entry name" value="MJ1563"/>
    <property type="match status" value="1"/>
</dbReference>
<evidence type="ECO:0000313" key="5">
    <source>
        <dbReference type="EMBL" id="GAH46019.1"/>
    </source>
</evidence>
<gene>
    <name evidence="5" type="ORF">S03H2_19564</name>
</gene>
<name>X1GWQ0_9ZZZZ</name>
<feature type="domain" description="HTH arsR-type" evidence="4">
    <location>
        <begin position="5"/>
        <end position="47"/>
    </location>
</feature>
<evidence type="ECO:0000256" key="3">
    <source>
        <dbReference type="ARBA" id="ARBA00023163"/>
    </source>
</evidence>
<protein>
    <recommendedName>
        <fullName evidence="4">HTH arsR-type domain-containing protein</fullName>
    </recommendedName>
</protein>
<comment type="caution">
    <text evidence="5">The sequence shown here is derived from an EMBL/GenBank/DDBJ whole genome shotgun (WGS) entry which is preliminary data.</text>
</comment>
<dbReference type="EMBL" id="BARU01010227">
    <property type="protein sequence ID" value="GAH46019.1"/>
    <property type="molecule type" value="Genomic_DNA"/>
</dbReference>
<dbReference type="Gene3D" id="1.10.10.10">
    <property type="entry name" value="Winged helix-like DNA-binding domain superfamily/Winged helix DNA-binding domain"/>
    <property type="match status" value="1"/>
</dbReference>
<keyword evidence="1" id="KW-0805">Transcription regulation</keyword>
<dbReference type="PANTHER" id="PTHR38465">
    <property type="entry name" value="HTH-TYPE TRANSCRIPTIONAL REGULATOR MJ1563-RELATED"/>
    <property type="match status" value="1"/>
</dbReference>
<organism evidence="5">
    <name type="scientific">marine sediment metagenome</name>
    <dbReference type="NCBI Taxonomy" id="412755"/>
    <lineage>
        <taxon>unclassified sequences</taxon>
        <taxon>metagenomes</taxon>
        <taxon>ecological metagenomes</taxon>
    </lineage>
</organism>
<evidence type="ECO:0000259" key="4">
    <source>
        <dbReference type="Pfam" id="PF01022"/>
    </source>
</evidence>
<evidence type="ECO:0000256" key="1">
    <source>
        <dbReference type="ARBA" id="ARBA00023015"/>
    </source>
</evidence>
<sequence>VIGQLYAILFLSNQPLCLDDMAETLEISKGNASVNIRELEKLGVVRKVWVKGSRRDFYEAELDLEKLIKNGIVAAAKRRMDMILETIDATENLVRKVKGMNGEERKTAELYLKRLQSVKEIHRFAEEMLVSIFHS</sequence>
<dbReference type="Pfam" id="PF01022">
    <property type="entry name" value="HTH_5"/>
    <property type="match status" value="1"/>
</dbReference>
<dbReference type="GO" id="GO:0003700">
    <property type="term" value="F:DNA-binding transcription factor activity"/>
    <property type="evidence" value="ECO:0007669"/>
    <property type="project" value="InterPro"/>
</dbReference>
<dbReference type="AlphaFoldDB" id="X1GWQ0"/>
<dbReference type="InterPro" id="IPR026282">
    <property type="entry name" value="MJ1563"/>
</dbReference>
<reference evidence="5" key="1">
    <citation type="journal article" date="2014" name="Front. Microbiol.">
        <title>High frequency of phylogenetically diverse reductive dehalogenase-homologous genes in deep subseafloor sedimentary metagenomes.</title>
        <authorList>
            <person name="Kawai M."/>
            <person name="Futagami T."/>
            <person name="Toyoda A."/>
            <person name="Takaki Y."/>
            <person name="Nishi S."/>
            <person name="Hori S."/>
            <person name="Arai W."/>
            <person name="Tsubouchi T."/>
            <person name="Morono Y."/>
            <person name="Uchiyama I."/>
            <person name="Ito T."/>
            <person name="Fujiyama A."/>
            <person name="Inagaki F."/>
            <person name="Takami H."/>
        </authorList>
    </citation>
    <scope>NUCLEOTIDE SEQUENCE</scope>
    <source>
        <strain evidence="5">Expedition CK06-06</strain>
    </source>
</reference>
<feature type="non-terminal residue" evidence="5">
    <location>
        <position position="1"/>
    </location>
</feature>
<keyword evidence="2" id="KW-0238">DNA-binding</keyword>
<dbReference type="InterPro" id="IPR036388">
    <property type="entry name" value="WH-like_DNA-bd_sf"/>
</dbReference>
<dbReference type="SUPFAM" id="SSF46785">
    <property type="entry name" value="Winged helix' DNA-binding domain"/>
    <property type="match status" value="1"/>
</dbReference>
<accession>X1GWQ0</accession>
<dbReference type="GO" id="GO:0003677">
    <property type="term" value="F:DNA binding"/>
    <property type="evidence" value="ECO:0007669"/>
    <property type="project" value="UniProtKB-KW"/>
</dbReference>
<dbReference type="InterPro" id="IPR052362">
    <property type="entry name" value="HTH-GbsR_regulator"/>
</dbReference>
<dbReference type="InterPro" id="IPR036390">
    <property type="entry name" value="WH_DNA-bd_sf"/>
</dbReference>
<evidence type="ECO:0000256" key="2">
    <source>
        <dbReference type="ARBA" id="ARBA00023125"/>
    </source>
</evidence>
<keyword evidence="3" id="KW-0804">Transcription</keyword>
<dbReference type="PANTHER" id="PTHR38465:SF1">
    <property type="entry name" value="HTH-TYPE TRANSCRIPTIONAL REGULATOR MJ1563-RELATED"/>
    <property type="match status" value="1"/>
</dbReference>
<dbReference type="InterPro" id="IPR001845">
    <property type="entry name" value="HTH_ArsR_DNA-bd_dom"/>
</dbReference>
<proteinExistence type="predicted"/>